<evidence type="ECO:0000313" key="2">
    <source>
        <dbReference type="EMBL" id="RKG55623.1"/>
    </source>
</evidence>
<keyword evidence="1" id="KW-0812">Transmembrane</keyword>
<dbReference type="EMBL" id="RAXZ01000001">
    <property type="protein sequence ID" value="RKG55623.1"/>
    <property type="molecule type" value="Genomic_DNA"/>
</dbReference>
<protein>
    <submittedName>
        <fullName evidence="2">Uncharacterized protein</fullName>
    </submittedName>
</protein>
<name>A0A3A8GRG7_9GAMM</name>
<dbReference type="AlphaFoldDB" id="A0A3A8GRG7"/>
<evidence type="ECO:0000313" key="3">
    <source>
        <dbReference type="Proteomes" id="UP000281084"/>
    </source>
</evidence>
<feature type="transmembrane region" description="Helical" evidence="1">
    <location>
        <begin position="7"/>
        <end position="28"/>
    </location>
</feature>
<dbReference type="Proteomes" id="UP000281084">
    <property type="component" value="Unassembled WGS sequence"/>
</dbReference>
<evidence type="ECO:0000256" key="1">
    <source>
        <dbReference type="SAM" id="Phobius"/>
    </source>
</evidence>
<proteinExistence type="predicted"/>
<comment type="caution">
    <text evidence="2">The sequence shown here is derived from an EMBL/GenBank/DDBJ whole genome shotgun (WGS) entry which is preliminary data.</text>
</comment>
<organism evidence="2 3">
    <name type="scientific">Acinetobacter cumulans</name>
    <dbReference type="NCBI Taxonomy" id="2136182"/>
    <lineage>
        <taxon>Bacteria</taxon>
        <taxon>Pseudomonadati</taxon>
        <taxon>Pseudomonadota</taxon>
        <taxon>Gammaproteobacteria</taxon>
        <taxon>Moraxellales</taxon>
        <taxon>Moraxellaceae</taxon>
        <taxon>Acinetobacter</taxon>
    </lineage>
</organism>
<feature type="transmembrane region" description="Helical" evidence="1">
    <location>
        <begin position="40"/>
        <end position="59"/>
    </location>
</feature>
<keyword evidence="1" id="KW-1133">Transmembrane helix</keyword>
<reference evidence="2 3" key="1">
    <citation type="submission" date="2018-09" db="EMBL/GenBank/DDBJ databases">
        <title>The draft genome of Acinetobacter spp. strains.</title>
        <authorList>
            <person name="Qin J."/>
            <person name="Feng Y."/>
            <person name="Zong Z."/>
        </authorList>
    </citation>
    <scope>NUCLEOTIDE SEQUENCE [LARGE SCALE GENOMIC DNA]</scope>
    <source>
        <strain evidence="2 3">WCHAc060002</strain>
    </source>
</reference>
<gene>
    <name evidence="2" type="ORF">D7V64_00495</name>
</gene>
<dbReference type="RefSeq" id="WP_120366493.1">
    <property type="nucleotide sequence ID" value="NZ_RAXZ01000001.1"/>
</dbReference>
<sequence length="153" mass="17619">MSNFLIILGLILFFFCFFGFIASLVVYLPKAEKEGEKWAVFPFVVMGLMLVFGGVSYHVGMSMKKEKPMVLSKACAVVVGYKHYENCSGRAQTRCSPYEKILLKFEGSAYTRDMRFDAGLARKQVNERVCFRFYDRFKYSHLKSSNIVEWLAP</sequence>
<keyword evidence="1" id="KW-0472">Membrane</keyword>
<accession>A0A3A8GRG7</accession>